<reference evidence="2" key="2">
    <citation type="submission" date="2022-07" db="EMBL/GenBank/DDBJ databases">
        <authorList>
            <person name="Goncalves M.F.M."/>
            <person name="Hilario S."/>
            <person name="Van De Peer Y."/>
            <person name="Esteves A.C."/>
            <person name="Alves A."/>
        </authorList>
    </citation>
    <scope>NUCLEOTIDE SEQUENCE</scope>
    <source>
        <strain evidence="2">MUM 19.33</strain>
    </source>
</reference>
<dbReference type="EMBL" id="JAGIXG020000068">
    <property type="protein sequence ID" value="KAI6778454.1"/>
    <property type="molecule type" value="Genomic_DNA"/>
</dbReference>
<proteinExistence type="predicted"/>
<name>A0A9P9XW52_9HYPO</name>
<dbReference type="AlphaFoldDB" id="A0A9P9XW52"/>
<organism evidence="2 3">
    <name type="scientific">Emericellopsis cladophorae</name>
    <dbReference type="NCBI Taxonomy" id="2686198"/>
    <lineage>
        <taxon>Eukaryota</taxon>
        <taxon>Fungi</taxon>
        <taxon>Dikarya</taxon>
        <taxon>Ascomycota</taxon>
        <taxon>Pezizomycotina</taxon>
        <taxon>Sordariomycetes</taxon>
        <taxon>Hypocreomycetidae</taxon>
        <taxon>Hypocreales</taxon>
        <taxon>Bionectriaceae</taxon>
        <taxon>Emericellopsis</taxon>
    </lineage>
</organism>
<evidence type="ECO:0000313" key="2">
    <source>
        <dbReference type="EMBL" id="KAI6778454.1"/>
    </source>
</evidence>
<dbReference type="Proteomes" id="UP001055219">
    <property type="component" value="Unassembled WGS sequence"/>
</dbReference>
<evidence type="ECO:0000256" key="1">
    <source>
        <dbReference type="SAM" id="MobiDB-lite"/>
    </source>
</evidence>
<evidence type="ECO:0000313" key="3">
    <source>
        <dbReference type="Proteomes" id="UP001055219"/>
    </source>
</evidence>
<gene>
    <name evidence="2" type="ORF">J7T54_005360</name>
</gene>
<feature type="compositionally biased region" description="Low complexity" evidence="1">
    <location>
        <begin position="1"/>
        <end position="27"/>
    </location>
</feature>
<sequence>MKPSSMKPSSMKPSSMKPSSMKPSSMKQTKHQYLLSIQETAEESLKLSAPVFNLNCGGNCGLGGAVGESGFGATGGNGGGGRGGRDRITKSAMKCRKLSLL</sequence>
<reference evidence="2" key="1">
    <citation type="journal article" date="2021" name="J Fungi (Basel)">
        <title>Genomic and Metabolomic Analyses of the Marine Fungus Emericellopsis cladophorae: Insights into Saltwater Adaptability Mechanisms and Its Biosynthetic Potential.</title>
        <authorList>
            <person name="Goncalves M.F.M."/>
            <person name="Hilario S."/>
            <person name="Van de Peer Y."/>
            <person name="Esteves A.C."/>
            <person name="Alves A."/>
        </authorList>
    </citation>
    <scope>NUCLEOTIDE SEQUENCE</scope>
    <source>
        <strain evidence="2">MUM 19.33</strain>
    </source>
</reference>
<keyword evidence="3" id="KW-1185">Reference proteome</keyword>
<accession>A0A9P9XW52</accession>
<comment type="caution">
    <text evidence="2">The sequence shown here is derived from an EMBL/GenBank/DDBJ whole genome shotgun (WGS) entry which is preliminary data.</text>
</comment>
<dbReference type="RefSeq" id="XP_051359310.1">
    <property type="nucleotide sequence ID" value="XM_051509741.1"/>
</dbReference>
<feature type="region of interest" description="Disordered" evidence="1">
    <location>
        <begin position="1"/>
        <end position="35"/>
    </location>
</feature>
<dbReference type="GeneID" id="75831844"/>
<protein>
    <submittedName>
        <fullName evidence="2">Uncharacterized protein</fullName>
    </submittedName>
</protein>